<evidence type="ECO:0000256" key="1">
    <source>
        <dbReference type="ARBA" id="ARBA00007749"/>
    </source>
</evidence>
<name>A0A9P5GNH1_PENCR</name>
<evidence type="ECO:0000313" key="7">
    <source>
        <dbReference type="Proteomes" id="UP000701341"/>
    </source>
</evidence>
<evidence type="ECO:0000256" key="3">
    <source>
        <dbReference type="ARBA" id="ARBA00022801"/>
    </source>
</evidence>
<dbReference type="Pfam" id="PF00753">
    <property type="entry name" value="Lactamase_B"/>
    <property type="match status" value="1"/>
</dbReference>
<dbReference type="InterPro" id="IPR051013">
    <property type="entry name" value="MBL_superfamily_lactonases"/>
</dbReference>
<organism evidence="6 7">
    <name type="scientific">Penicillium crustosum</name>
    <name type="common">Blue mold fungus</name>
    <dbReference type="NCBI Taxonomy" id="36656"/>
    <lineage>
        <taxon>Eukaryota</taxon>
        <taxon>Fungi</taxon>
        <taxon>Dikarya</taxon>
        <taxon>Ascomycota</taxon>
        <taxon>Pezizomycotina</taxon>
        <taxon>Eurotiomycetes</taxon>
        <taxon>Eurotiomycetidae</taxon>
        <taxon>Eurotiales</taxon>
        <taxon>Aspergillaceae</taxon>
        <taxon>Penicillium</taxon>
    </lineage>
</organism>
<dbReference type="GO" id="GO:0016787">
    <property type="term" value="F:hydrolase activity"/>
    <property type="evidence" value="ECO:0007669"/>
    <property type="project" value="UniProtKB-KW"/>
</dbReference>
<dbReference type="Proteomes" id="UP000701341">
    <property type="component" value="Unassembled WGS sequence"/>
</dbReference>
<sequence length="372" mass="41463">MGTQHRNMQFPPGSTVEVSVIDTTTYLTNIKGNIVVDPVYPGYEILKIPSFSFLIHHPPSGSHVLFDLGLRKNWRTHLSPHLLKEILAAPYDIHCTKDVADILAEHNISPDMIDTVIFSHHHWDHVGDTTRFPSSTRIMTGPGYKAKYLPGWPIDPAATETTSDLYADRELIEINFEDRSSSLNIHGYQAYDYFGDGSFYLLNAPGHTTGHLNALVRTTSASPGSDDTFILLGADTAHHCSVLRPSAYCPLPGILRPAPASQDTESSCSSKKYLGSHRVFAKERDAASTISFCQIPEPNPYDEDIEVARQSLDKLVPLDGTDNVFTIFSHDDTLADVIDFFPGMANEWKAKEWKARGHWKFLAPLRLTESIE</sequence>
<evidence type="ECO:0000256" key="4">
    <source>
        <dbReference type="ARBA" id="ARBA00022833"/>
    </source>
</evidence>
<accession>A0A9P5GNH1</accession>
<dbReference type="CDD" id="cd07730">
    <property type="entry name" value="metallo-hydrolase-like_MBL-fold"/>
    <property type="match status" value="1"/>
</dbReference>
<keyword evidence="4" id="KW-0862">Zinc</keyword>
<protein>
    <recommendedName>
        <fullName evidence="5">Metallo-beta-lactamase domain-containing protein</fullName>
    </recommendedName>
</protein>
<keyword evidence="7" id="KW-1185">Reference proteome</keyword>
<evidence type="ECO:0000313" key="6">
    <source>
        <dbReference type="EMBL" id="KAF7527643.1"/>
    </source>
</evidence>
<reference evidence="6" key="1">
    <citation type="submission" date="2020-02" db="EMBL/GenBank/DDBJ databases">
        <authorList>
            <person name="Lichtner F.J."/>
        </authorList>
    </citation>
    <scope>NUCLEOTIDE SEQUENCE</scope>
    <source>
        <strain evidence="6">G10</strain>
    </source>
</reference>
<proteinExistence type="inferred from homology"/>
<comment type="similarity">
    <text evidence="1">Belongs to the metallo-beta-lactamase superfamily.</text>
</comment>
<evidence type="ECO:0000259" key="5">
    <source>
        <dbReference type="SMART" id="SM00849"/>
    </source>
</evidence>
<dbReference type="PANTHER" id="PTHR42978">
    <property type="entry name" value="QUORUM-QUENCHING LACTONASE YTNP-RELATED-RELATED"/>
    <property type="match status" value="1"/>
</dbReference>
<dbReference type="SMART" id="SM00849">
    <property type="entry name" value="Lactamase_B"/>
    <property type="match status" value="1"/>
</dbReference>
<evidence type="ECO:0000256" key="2">
    <source>
        <dbReference type="ARBA" id="ARBA00022723"/>
    </source>
</evidence>
<gene>
    <name evidence="6" type="ORF">PCG10_002607</name>
</gene>
<dbReference type="PANTHER" id="PTHR42978:SF5">
    <property type="entry name" value="METALLO-BETA-LACTAMASE DOMAIN-CONTAINING PROTEIN"/>
    <property type="match status" value="1"/>
</dbReference>
<keyword evidence="2" id="KW-0479">Metal-binding</keyword>
<keyword evidence="3" id="KW-0378">Hydrolase</keyword>
<dbReference type="AlphaFoldDB" id="A0A9P5GNH1"/>
<feature type="domain" description="Metallo-beta-lactamase" evidence="5">
    <location>
        <begin position="49"/>
        <end position="277"/>
    </location>
</feature>
<dbReference type="GO" id="GO:0046872">
    <property type="term" value="F:metal ion binding"/>
    <property type="evidence" value="ECO:0007669"/>
    <property type="project" value="UniProtKB-KW"/>
</dbReference>
<dbReference type="InterPro" id="IPR036866">
    <property type="entry name" value="RibonucZ/Hydroxyglut_hydro"/>
</dbReference>
<dbReference type="SUPFAM" id="SSF56281">
    <property type="entry name" value="Metallo-hydrolase/oxidoreductase"/>
    <property type="match status" value="1"/>
</dbReference>
<comment type="caution">
    <text evidence="6">The sequence shown here is derived from an EMBL/GenBank/DDBJ whole genome shotgun (WGS) entry which is preliminary data.</text>
</comment>
<dbReference type="Gene3D" id="3.60.15.10">
    <property type="entry name" value="Ribonuclease Z/Hydroxyacylglutathione hydrolase-like"/>
    <property type="match status" value="1"/>
</dbReference>
<dbReference type="EMBL" id="JAAOZQ010000015">
    <property type="protein sequence ID" value="KAF7527643.1"/>
    <property type="molecule type" value="Genomic_DNA"/>
</dbReference>
<dbReference type="InterPro" id="IPR001279">
    <property type="entry name" value="Metallo-B-lactamas"/>
</dbReference>